<dbReference type="InterPro" id="IPR016032">
    <property type="entry name" value="Sig_transdc_resp-reg_C-effctor"/>
</dbReference>
<evidence type="ECO:0000256" key="1">
    <source>
        <dbReference type="ARBA" id="ARBA00004496"/>
    </source>
</evidence>
<evidence type="ECO:0000313" key="19">
    <source>
        <dbReference type="Proteomes" id="UP000243819"/>
    </source>
</evidence>
<dbReference type="CDD" id="cd00383">
    <property type="entry name" value="trans_reg_C"/>
    <property type="match status" value="1"/>
</dbReference>
<dbReference type="Pfam" id="PF00486">
    <property type="entry name" value="Trans_reg_C"/>
    <property type="match status" value="1"/>
</dbReference>
<dbReference type="STRING" id="1120990.SAMN03080614_102012"/>
<sequence length="232" mass="26874">MEKILIVDDDPNICEVVKLYLNNEGYKTTIAHDGKSAIDNFRDQKPDLIILDIMLPILNGYEVLKEIRKESDIPIIMLTAKDDVIDKVVGFEIGADDYVVKPFEPRELVARVKAAIRRATLIKSSIDNKDKDEKIISYPDLVINLSSYLVSYYGKNIELSPKEIELLFFLASHPNKVFTREYLLEKIWDYNYPGNSRTVDEHIKRLRKKIPDHKNWAITTVWGVGYKFEVKI</sequence>
<dbReference type="GO" id="GO:0005829">
    <property type="term" value="C:cytosol"/>
    <property type="evidence" value="ECO:0007669"/>
    <property type="project" value="TreeGrafter"/>
</dbReference>
<dbReference type="CDD" id="cd17574">
    <property type="entry name" value="REC_OmpR"/>
    <property type="match status" value="1"/>
</dbReference>
<dbReference type="InterPro" id="IPR011006">
    <property type="entry name" value="CheY-like_superfamily"/>
</dbReference>
<dbReference type="InterPro" id="IPR039420">
    <property type="entry name" value="WalR-like"/>
</dbReference>
<dbReference type="SMART" id="SM00448">
    <property type="entry name" value="REC"/>
    <property type="match status" value="1"/>
</dbReference>
<dbReference type="SUPFAM" id="SSF52172">
    <property type="entry name" value="CheY-like"/>
    <property type="match status" value="1"/>
</dbReference>
<dbReference type="InterPro" id="IPR001867">
    <property type="entry name" value="OmpR/PhoB-type_DNA-bd"/>
</dbReference>
<evidence type="ECO:0000256" key="9">
    <source>
        <dbReference type="ARBA" id="ARBA00023159"/>
    </source>
</evidence>
<evidence type="ECO:0000313" key="18">
    <source>
        <dbReference type="EMBL" id="SES92088.1"/>
    </source>
</evidence>
<dbReference type="GO" id="GO:0000976">
    <property type="term" value="F:transcription cis-regulatory region binding"/>
    <property type="evidence" value="ECO:0007669"/>
    <property type="project" value="TreeGrafter"/>
</dbReference>
<dbReference type="SUPFAM" id="SSF46894">
    <property type="entry name" value="C-terminal effector domain of the bipartite response regulators"/>
    <property type="match status" value="1"/>
</dbReference>
<feature type="domain" description="Response regulatory" evidence="16">
    <location>
        <begin position="3"/>
        <end position="116"/>
    </location>
</feature>
<protein>
    <recommendedName>
        <fullName evidence="13">Heme response regulator HssR</fullName>
    </recommendedName>
    <alternativeName>
        <fullName evidence="2">Stage 0 sporulation protein A homolog</fullName>
    </alternativeName>
</protein>
<dbReference type="InterPro" id="IPR036388">
    <property type="entry name" value="WH-like_DNA-bd_sf"/>
</dbReference>
<feature type="DNA-binding region" description="OmpR/PhoB-type" evidence="15">
    <location>
        <begin position="133"/>
        <end position="230"/>
    </location>
</feature>
<evidence type="ECO:0000256" key="6">
    <source>
        <dbReference type="ARBA" id="ARBA00023015"/>
    </source>
</evidence>
<organism evidence="18 19">
    <name type="scientific">Anaerobranca gottschalkii DSM 13577</name>
    <dbReference type="NCBI Taxonomy" id="1120990"/>
    <lineage>
        <taxon>Bacteria</taxon>
        <taxon>Bacillati</taxon>
        <taxon>Bacillota</taxon>
        <taxon>Clostridia</taxon>
        <taxon>Eubacteriales</taxon>
        <taxon>Proteinivoracaceae</taxon>
        <taxon>Anaerobranca</taxon>
    </lineage>
</organism>
<evidence type="ECO:0000259" key="16">
    <source>
        <dbReference type="PROSITE" id="PS50110"/>
    </source>
</evidence>
<dbReference type="FunFam" id="1.10.10.10:FF:000018">
    <property type="entry name" value="DNA-binding response regulator ResD"/>
    <property type="match status" value="1"/>
</dbReference>
<feature type="domain" description="OmpR/PhoB-type" evidence="17">
    <location>
        <begin position="133"/>
        <end position="230"/>
    </location>
</feature>
<dbReference type="SMART" id="SM00862">
    <property type="entry name" value="Trans_reg_C"/>
    <property type="match status" value="1"/>
</dbReference>
<evidence type="ECO:0000256" key="7">
    <source>
        <dbReference type="ARBA" id="ARBA00023026"/>
    </source>
</evidence>
<evidence type="ECO:0000256" key="15">
    <source>
        <dbReference type="PROSITE-ProRule" id="PRU01091"/>
    </source>
</evidence>
<dbReference type="PANTHER" id="PTHR48111:SF49">
    <property type="entry name" value="HEME RESPONSE REGULATOR HSSR"/>
    <property type="match status" value="1"/>
</dbReference>
<keyword evidence="4 14" id="KW-0597">Phosphoprotein</keyword>
<keyword evidence="3" id="KW-0963">Cytoplasm</keyword>
<evidence type="ECO:0000256" key="8">
    <source>
        <dbReference type="ARBA" id="ARBA00023125"/>
    </source>
</evidence>
<reference evidence="19" key="1">
    <citation type="submission" date="2016-10" db="EMBL/GenBank/DDBJ databases">
        <authorList>
            <person name="Varghese N."/>
            <person name="Submissions S."/>
        </authorList>
    </citation>
    <scope>NUCLEOTIDE SEQUENCE [LARGE SCALE GENOMIC DNA]</scope>
    <source>
        <strain evidence="19">DSM 13577</strain>
    </source>
</reference>
<keyword evidence="6" id="KW-0805">Transcription regulation</keyword>
<evidence type="ECO:0000256" key="3">
    <source>
        <dbReference type="ARBA" id="ARBA00022490"/>
    </source>
</evidence>
<evidence type="ECO:0000256" key="11">
    <source>
        <dbReference type="ARBA" id="ARBA00024867"/>
    </source>
</evidence>
<keyword evidence="10" id="KW-0804">Transcription</keyword>
<comment type="subcellular location">
    <subcellularLocation>
        <location evidence="1">Cytoplasm</location>
    </subcellularLocation>
</comment>
<evidence type="ECO:0000259" key="17">
    <source>
        <dbReference type="PROSITE" id="PS51755"/>
    </source>
</evidence>
<keyword evidence="19" id="KW-1185">Reference proteome</keyword>
<keyword evidence="8 15" id="KW-0238">DNA-binding</keyword>
<dbReference type="Gene3D" id="6.10.250.690">
    <property type="match status" value="1"/>
</dbReference>
<evidence type="ECO:0000256" key="5">
    <source>
        <dbReference type="ARBA" id="ARBA00023012"/>
    </source>
</evidence>
<gene>
    <name evidence="18" type="ORF">SAMN03080614_102012</name>
</gene>
<keyword evidence="7" id="KW-0843">Virulence</keyword>
<dbReference type="RefSeq" id="WP_091350477.1">
    <property type="nucleotide sequence ID" value="NZ_FOIF01000020.1"/>
</dbReference>
<dbReference type="PROSITE" id="PS50110">
    <property type="entry name" value="RESPONSE_REGULATORY"/>
    <property type="match status" value="1"/>
</dbReference>
<comment type="function">
    <text evidence="12">Member of the two-component regulatory system HssS/HssR involved in intracellular heme homeostasis and tempering of staphylococcal virulence. Phosphorylated HssR binds to a direct repeat sequence within hrtAB promoter and activates the expression of hrtAB, an efflux pump, in response to extracellular heme, hemin, hemoglobin or blood.</text>
</comment>
<comment type="function">
    <text evidence="11">May play the central regulatory role in sporulation. It may be an element of the effector pathway responsible for the activation of sporulation genes in response to nutritional stress. Spo0A may act in concert with spo0H (a sigma factor) to control the expression of some genes that are critical to the sporulation process.</text>
</comment>
<dbReference type="InterPro" id="IPR001789">
    <property type="entry name" value="Sig_transdc_resp-reg_receiver"/>
</dbReference>
<dbReference type="EMBL" id="FOIF01000020">
    <property type="protein sequence ID" value="SES92088.1"/>
    <property type="molecule type" value="Genomic_DNA"/>
</dbReference>
<proteinExistence type="predicted"/>
<keyword evidence="5" id="KW-0902">Two-component regulatory system</keyword>
<dbReference type="GO" id="GO:0000156">
    <property type="term" value="F:phosphorelay response regulator activity"/>
    <property type="evidence" value="ECO:0007669"/>
    <property type="project" value="TreeGrafter"/>
</dbReference>
<keyword evidence="9" id="KW-0010">Activator</keyword>
<name>A0A1I0AFR4_9FIRM</name>
<dbReference type="AlphaFoldDB" id="A0A1I0AFR4"/>
<evidence type="ECO:0000256" key="13">
    <source>
        <dbReference type="ARBA" id="ARBA00039976"/>
    </source>
</evidence>
<dbReference type="GO" id="GO:0006355">
    <property type="term" value="P:regulation of DNA-templated transcription"/>
    <property type="evidence" value="ECO:0007669"/>
    <property type="project" value="InterPro"/>
</dbReference>
<dbReference type="FunFam" id="3.40.50.2300:FF:000001">
    <property type="entry name" value="DNA-binding response regulator PhoB"/>
    <property type="match status" value="1"/>
</dbReference>
<evidence type="ECO:0000256" key="2">
    <source>
        <dbReference type="ARBA" id="ARBA00018672"/>
    </source>
</evidence>
<evidence type="ECO:0000256" key="12">
    <source>
        <dbReference type="ARBA" id="ARBA00037471"/>
    </source>
</evidence>
<dbReference type="Proteomes" id="UP000243819">
    <property type="component" value="Unassembled WGS sequence"/>
</dbReference>
<evidence type="ECO:0000256" key="14">
    <source>
        <dbReference type="PROSITE-ProRule" id="PRU00169"/>
    </source>
</evidence>
<evidence type="ECO:0000256" key="4">
    <source>
        <dbReference type="ARBA" id="ARBA00022553"/>
    </source>
</evidence>
<dbReference type="OrthoDB" id="9790442at2"/>
<feature type="modified residue" description="4-aspartylphosphate" evidence="14">
    <location>
        <position position="52"/>
    </location>
</feature>
<evidence type="ECO:0000256" key="10">
    <source>
        <dbReference type="ARBA" id="ARBA00023163"/>
    </source>
</evidence>
<dbReference type="Gene3D" id="3.40.50.2300">
    <property type="match status" value="1"/>
</dbReference>
<dbReference type="Gene3D" id="1.10.10.10">
    <property type="entry name" value="Winged helix-like DNA-binding domain superfamily/Winged helix DNA-binding domain"/>
    <property type="match status" value="1"/>
</dbReference>
<dbReference type="PROSITE" id="PS51755">
    <property type="entry name" value="OMPR_PHOB"/>
    <property type="match status" value="1"/>
</dbReference>
<dbReference type="PANTHER" id="PTHR48111">
    <property type="entry name" value="REGULATOR OF RPOS"/>
    <property type="match status" value="1"/>
</dbReference>
<dbReference type="Pfam" id="PF00072">
    <property type="entry name" value="Response_reg"/>
    <property type="match status" value="1"/>
</dbReference>
<dbReference type="GO" id="GO:0032993">
    <property type="term" value="C:protein-DNA complex"/>
    <property type="evidence" value="ECO:0007669"/>
    <property type="project" value="TreeGrafter"/>
</dbReference>
<accession>A0A1I0AFR4</accession>